<evidence type="ECO:0000313" key="3">
    <source>
        <dbReference type="EMBL" id="PNY27941.1"/>
    </source>
</evidence>
<keyword evidence="4" id="KW-1185">Reference proteome</keyword>
<feature type="region of interest" description="Disordered" evidence="1">
    <location>
        <begin position="374"/>
        <end position="396"/>
    </location>
</feature>
<dbReference type="InterPro" id="IPR045518">
    <property type="entry name" value="2EXR"/>
</dbReference>
<dbReference type="EMBL" id="NRSZ01000325">
    <property type="protein sequence ID" value="PNY27941.1"/>
    <property type="molecule type" value="Genomic_DNA"/>
</dbReference>
<dbReference type="Proteomes" id="UP000236621">
    <property type="component" value="Unassembled WGS sequence"/>
</dbReference>
<dbReference type="Pfam" id="PF20150">
    <property type="entry name" value="2EXR"/>
    <property type="match status" value="1"/>
</dbReference>
<comment type="caution">
    <text evidence="3">The sequence shown here is derived from an EMBL/GenBank/DDBJ whole genome shotgun (WGS) entry which is preliminary data.</text>
</comment>
<feature type="compositionally biased region" description="Acidic residues" evidence="1">
    <location>
        <begin position="539"/>
        <end position="548"/>
    </location>
</feature>
<feature type="compositionally biased region" description="Low complexity" evidence="1">
    <location>
        <begin position="378"/>
        <end position="388"/>
    </location>
</feature>
<feature type="domain" description="2EXR" evidence="2">
    <location>
        <begin position="95"/>
        <end position="202"/>
    </location>
</feature>
<protein>
    <recommendedName>
        <fullName evidence="2">2EXR domain-containing protein</fullName>
    </recommendedName>
</protein>
<accession>A0A2K3QK97</accession>
<feature type="compositionally biased region" description="Low complexity" evidence="1">
    <location>
        <begin position="603"/>
        <end position="612"/>
    </location>
</feature>
<feature type="compositionally biased region" description="Low complexity" evidence="1">
    <location>
        <begin position="527"/>
        <end position="538"/>
    </location>
</feature>
<evidence type="ECO:0000259" key="2">
    <source>
        <dbReference type="Pfam" id="PF20150"/>
    </source>
</evidence>
<proteinExistence type="predicted"/>
<sequence length="625" mass="68863">MRRAVVVSDDDSSDDGSGDEDPIDAGSGEYGYESGGLESSEGGAGAGRGGLVDLEAEESRDDDADDDDDDDDDGDDDDDDIESGSETDDGSMRTFHGFMQLPLELRYRVWEAFCPDLVAKGRFLQFDMSPASAPHSRAYPKQRVWMVKEWVTLPDQTESLRRVTAAHRESRAMALKAFPDTLSIDSGSGDALVHFNRNRDVVLVNGIVRNRPHDTYHLPGFADRILNMAVPKWRSPIDELAAEYVNVALGILPNLKRIYFWQEEQVNRDRDIRWCVSDYVHQYTTETFEKQPGLGENTQSVACWPDVDNHPDFAKYQIPQGHMQRRHPEIDQMAEEHGVELWPMVLFEFEPAMTRYRWLQKTKHIPNSEELVSGLYESSSDSTPSESGSDVDEYESDGIDDAEIIEDDDASEDEVVLAALSERHSSTDEGDAAGARFSSPEPEDDDDGEGEGEGKGAEPEPAPRPSKRRIVADSDDADDAKPDEPRAKRARAGRAMMMNSDDEEDVSPATVPVVIKSDSEPDDDAGGAKTATANGESSSSEDDSDDNDGSPPKQRMSLAERLRMSREAIPIPPLDTDDGSTEGDDEEEEEDDGDEDEEDDSGDGLIDGMAAELDGEGEGESDDGW</sequence>
<feature type="compositionally biased region" description="Acidic residues" evidence="1">
    <location>
        <begin position="54"/>
        <end position="89"/>
    </location>
</feature>
<feature type="region of interest" description="Disordered" evidence="1">
    <location>
        <begin position="422"/>
        <end position="625"/>
    </location>
</feature>
<feature type="region of interest" description="Disordered" evidence="1">
    <location>
        <begin position="1"/>
        <end position="93"/>
    </location>
</feature>
<feature type="compositionally biased region" description="Acidic residues" evidence="1">
    <location>
        <begin position="575"/>
        <end position="602"/>
    </location>
</feature>
<name>A0A2K3QK97_9HYPO</name>
<feature type="compositionally biased region" description="Acidic residues" evidence="1">
    <location>
        <begin position="613"/>
        <end position="625"/>
    </location>
</feature>
<evidence type="ECO:0000313" key="4">
    <source>
        <dbReference type="Proteomes" id="UP000236621"/>
    </source>
</evidence>
<evidence type="ECO:0000256" key="1">
    <source>
        <dbReference type="SAM" id="MobiDB-lite"/>
    </source>
</evidence>
<feature type="compositionally biased region" description="Acidic residues" evidence="1">
    <location>
        <begin position="441"/>
        <end position="451"/>
    </location>
</feature>
<organism evidence="3 4">
    <name type="scientific">Tolypocladium capitatum</name>
    <dbReference type="NCBI Taxonomy" id="45235"/>
    <lineage>
        <taxon>Eukaryota</taxon>
        <taxon>Fungi</taxon>
        <taxon>Dikarya</taxon>
        <taxon>Ascomycota</taxon>
        <taxon>Pezizomycotina</taxon>
        <taxon>Sordariomycetes</taxon>
        <taxon>Hypocreomycetidae</taxon>
        <taxon>Hypocreales</taxon>
        <taxon>Ophiocordycipitaceae</taxon>
        <taxon>Tolypocladium</taxon>
    </lineage>
</organism>
<gene>
    <name evidence="3" type="ORF">TCAP_02133</name>
</gene>
<feature type="compositionally biased region" description="Acidic residues" evidence="1">
    <location>
        <begin position="8"/>
        <end position="23"/>
    </location>
</feature>
<feature type="compositionally biased region" description="Low complexity" evidence="1">
    <location>
        <begin position="26"/>
        <end position="41"/>
    </location>
</feature>
<dbReference type="STRING" id="45235.A0A2K3QK97"/>
<reference evidence="3 4" key="1">
    <citation type="submission" date="2017-08" db="EMBL/GenBank/DDBJ databases">
        <title>Harnessing the power of phylogenomics to disentangle the directionality and signatures of interkingdom host jumping in the parasitic fungal genus Tolypocladium.</title>
        <authorList>
            <person name="Quandt C.A."/>
            <person name="Patterson W."/>
            <person name="Spatafora J.W."/>
        </authorList>
    </citation>
    <scope>NUCLEOTIDE SEQUENCE [LARGE SCALE GENOMIC DNA]</scope>
    <source>
        <strain evidence="3 4">CBS 113982</strain>
    </source>
</reference>
<dbReference type="AlphaFoldDB" id="A0A2K3QK97"/>
<dbReference type="OrthoDB" id="3501032at2759"/>